<evidence type="ECO:0000313" key="3">
    <source>
        <dbReference type="Proteomes" id="UP000078302"/>
    </source>
</evidence>
<evidence type="ECO:0000313" key="2">
    <source>
        <dbReference type="EMBL" id="OAP91898.1"/>
    </source>
</evidence>
<organism evidence="2 3">
    <name type="scientific">Acidithiobacillus ferrooxidans</name>
    <name type="common">Thiobacillus ferrooxidans</name>
    <dbReference type="NCBI Taxonomy" id="920"/>
    <lineage>
        <taxon>Bacteria</taxon>
        <taxon>Pseudomonadati</taxon>
        <taxon>Pseudomonadota</taxon>
        <taxon>Acidithiobacillia</taxon>
        <taxon>Acidithiobacillales</taxon>
        <taxon>Acidithiobacillaceae</taxon>
        <taxon>Acidithiobacillus</taxon>
    </lineage>
</organism>
<proteinExistence type="predicted"/>
<keyword evidence="3" id="KW-1185">Reference proteome</keyword>
<feature type="transmembrane region" description="Helical" evidence="1">
    <location>
        <begin position="12"/>
        <end position="32"/>
    </location>
</feature>
<reference evidence="2 3" key="1">
    <citation type="submission" date="2016-04" db="EMBL/GenBank/DDBJ databases">
        <title>Acidithiobacillus ferrooxidans genome sequencing and assembly.</title>
        <authorList>
            <person name="Zhou Z."/>
        </authorList>
    </citation>
    <scope>NUCLEOTIDE SEQUENCE [LARGE SCALE GENOMIC DNA]</scope>
    <source>
        <strain evidence="2 3">BY0502</strain>
    </source>
</reference>
<dbReference type="AlphaFoldDB" id="A0A179BJJ7"/>
<sequence>MTFYDFIDSNKIAALYIILAFVFLLLLFILLLKRKKKPQYDAMAKSDSKIINFDQSDLVMDEELFRVAQRYLLTFSKRSSYSYFSKTLILAKSYSMRYERLVEASDGKDARELLPEIKQLLSIVSEYDKDGAPKYLAQNPANEFFALYQSLMNRLFKMVRRKSKGKRSLYMLSQEKLEEQIEKMKQTFIGCFSDSTRSIILISNYARALRENHDGVVKSQGVTFDDFRFLTQSFLTGMHIVTNPVLGIYNGTRAVAAFRRSSEKKQKVLGEYIQAFDNLSQAIGELPKRIESDSQRFLQEMSNFSDAIYRNALKEVFLDLRNNGEKLIKFVEFEVSELKEITSKEEEEYKKLVDQEKIFNTVALGVDLISQLISAFTK</sequence>
<protein>
    <submittedName>
        <fullName evidence="2">Uncharacterized protein</fullName>
    </submittedName>
</protein>
<comment type="caution">
    <text evidence="2">The sequence shown here is derived from an EMBL/GenBank/DDBJ whole genome shotgun (WGS) entry which is preliminary data.</text>
</comment>
<keyword evidence="1" id="KW-0812">Transmembrane</keyword>
<gene>
    <name evidence="2" type="ORF">A4H96_05485</name>
</gene>
<dbReference type="Proteomes" id="UP000078302">
    <property type="component" value="Unassembled WGS sequence"/>
</dbReference>
<keyword evidence="1" id="KW-1133">Transmembrane helix</keyword>
<evidence type="ECO:0000256" key="1">
    <source>
        <dbReference type="SAM" id="Phobius"/>
    </source>
</evidence>
<name>A0A179BJJ7_ACIFR</name>
<accession>A0A179BJJ7</accession>
<keyword evidence="1" id="KW-0472">Membrane</keyword>
<dbReference type="EMBL" id="LVXZ01000059">
    <property type="protein sequence ID" value="OAP91898.1"/>
    <property type="molecule type" value="Genomic_DNA"/>
</dbReference>